<name>A0A5E4N2H7_9HEMI</name>
<dbReference type="EMBL" id="CABPRJ010001433">
    <property type="protein sequence ID" value="VVC36483.1"/>
    <property type="molecule type" value="Genomic_DNA"/>
</dbReference>
<keyword evidence="2" id="KW-1185">Reference proteome</keyword>
<evidence type="ECO:0000313" key="1">
    <source>
        <dbReference type="EMBL" id="VVC36483.1"/>
    </source>
</evidence>
<accession>A0A5E4N2H7</accession>
<gene>
    <name evidence="1" type="ORF">CINCED_3A005012</name>
</gene>
<dbReference type="OrthoDB" id="2286242at2759"/>
<sequence>MRVSLMIYNLNVEYFPDKYLYLADLLSRNFKQEIKNLDNTLKDIVHTMKIKVRFRNNKEAEFKKADNIKNDLMCGSQDIFSKRWQFEIISSNLYYAKSNGLAENGWDSKKNGYQSYI</sequence>
<proteinExistence type="predicted"/>
<evidence type="ECO:0000313" key="2">
    <source>
        <dbReference type="Proteomes" id="UP000325440"/>
    </source>
</evidence>
<dbReference type="AlphaFoldDB" id="A0A5E4N2H7"/>
<dbReference type="Proteomes" id="UP000325440">
    <property type="component" value="Unassembled WGS sequence"/>
</dbReference>
<organism evidence="1 2">
    <name type="scientific">Cinara cedri</name>
    <dbReference type="NCBI Taxonomy" id="506608"/>
    <lineage>
        <taxon>Eukaryota</taxon>
        <taxon>Metazoa</taxon>
        <taxon>Ecdysozoa</taxon>
        <taxon>Arthropoda</taxon>
        <taxon>Hexapoda</taxon>
        <taxon>Insecta</taxon>
        <taxon>Pterygota</taxon>
        <taxon>Neoptera</taxon>
        <taxon>Paraneoptera</taxon>
        <taxon>Hemiptera</taxon>
        <taxon>Sternorrhyncha</taxon>
        <taxon>Aphidomorpha</taxon>
        <taxon>Aphidoidea</taxon>
        <taxon>Aphididae</taxon>
        <taxon>Lachninae</taxon>
        <taxon>Cinara</taxon>
    </lineage>
</organism>
<protein>
    <submittedName>
        <fullName evidence="1">Uncharacterized protein</fullName>
    </submittedName>
</protein>
<reference evidence="1 2" key="1">
    <citation type="submission" date="2019-08" db="EMBL/GenBank/DDBJ databases">
        <authorList>
            <person name="Alioto T."/>
            <person name="Alioto T."/>
            <person name="Gomez Garrido J."/>
        </authorList>
    </citation>
    <scope>NUCLEOTIDE SEQUENCE [LARGE SCALE GENOMIC DNA]</scope>
</reference>